<dbReference type="GeneID" id="55475324"/>
<name>U5MTS4_CLOSA</name>
<protein>
    <submittedName>
        <fullName evidence="1">Uncharacterized protein</fullName>
    </submittedName>
</protein>
<evidence type="ECO:0000313" key="2">
    <source>
        <dbReference type="Proteomes" id="UP000017118"/>
    </source>
</evidence>
<organism evidence="1 2">
    <name type="scientific">Clostridium saccharobutylicum DSM 13864</name>
    <dbReference type="NCBI Taxonomy" id="1345695"/>
    <lineage>
        <taxon>Bacteria</taxon>
        <taxon>Bacillati</taxon>
        <taxon>Bacillota</taxon>
        <taxon>Clostridia</taxon>
        <taxon>Eubacteriales</taxon>
        <taxon>Clostridiaceae</taxon>
        <taxon>Clostridium</taxon>
    </lineage>
</organism>
<accession>U5MTS4</accession>
<keyword evidence="2" id="KW-1185">Reference proteome</keyword>
<gene>
    <name evidence="1" type="ORF">CLSA_c29410</name>
</gene>
<proteinExistence type="predicted"/>
<dbReference type="AlphaFoldDB" id="U5MTS4"/>
<dbReference type="OrthoDB" id="2084091at2"/>
<dbReference type="KEGG" id="csb:CLSA_c29410"/>
<dbReference type="HOGENOM" id="CLU_1164290_0_0_9"/>
<dbReference type="PATRIC" id="fig|1345695.10.peg.1023"/>
<sequence length="238" mass="27329">MINNIKKYKDLIQVDGWIIPKKKYYGRYCDDSGNTLNGLYRRDYKENSVMLAINNGNLVRRYKYPKIEIPFKSKMIRWENLHFCGGLGIPKPDGTIAGANDELLQAVIDELKPVGFIITDKPEIYINEAMKNQCKYTINNNVTWLQNYKEVAIANSGKLKDNFDLNSLIESYRLMSIEVGWNLLTKEDESRLLSKGNCYLSDFLVNWDYANPISNYDLALTGLLLGFPVESTVAIMIE</sequence>
<dbReference type="Proteomes" id="UP000017118">
    <property type="component" value="Chromosome"/>
</dbReference>
<evidence type="ECO:0000313" key="1">
    <source>
        <dbReference type="EMBL" id="AGX43908.1"/>
    </source>
</evidence>
<dbReference type="RefSeq" id="WP_022747053.1">
    <property type="nucleotide sequence ID" value="NC_022571.1"/>
</dbReference>
<reference evidence="1 2" key="1">
    <citation type="journal article" date="2013" name="Genome Announc.">
        <title>Complete Genome Sequence of the Solvent Producer Clostridium saccharobutylicum NCP262 (DSM 13864).</title>
        <authorList>
            <person name="Poehlein A."/>
            <person name="Hartwich K."/>
            <person name="Krabben P."/>
            <person name="Ehrenreich A."/>
            <person name="Liebl W."/>
            <person name="Durre P."/>
            <person name="Gottschalk G."/>
            <person name="Daniel R."/>
        </authorList>
    </citation>
    <scope>NUCLEOTIDE SEQUENCE [LARGE SCALE GENOMIC DNA]</scope>
    <source>
        <strain evidence="1">DSM 13864</strain>
    </source>
</reference>
<dbReference type="EMBL" id="CP006721">
    <property type="protein sequence ID" value="AGX43908.1"/>
    <property type="molecule type" value="Genomic_DNA"/>
</dbReference>